<evidence type="ECO:0000256" key="2">
    <source>
        <dbReference type="ARBA" id="ARBA00008926"/>
    </source>
</evidence>
<evidence type="ECO:0000256" key="4">
    <source>
        <dbReference type="ARBA" id="ARBA00022816"/>
    </source>
</evidence>
<accession>A0A0G4GH69</accession>
<dbReference type="GO" id="GO:0044614">
    <property type="term" value="C:nuclear pore cytoplasmic filaments"/>
    <property type="evidence" value="ECO:0007669"/>
    <property type="project" value="TreeGrafter"/>
</dbReference>
<evidence type="ECO:0000256" key="1">
    <source>
        <dbReference type="ARBA" id="ARBA00004567"/>
    </source>
</evidence>
<dbReference type="GO" id="GO:0051028">
    <property type="term" value="P:mRNA transport"/>
    <property type="evidence" value="ECO:0007669"/>
    <property type="project" value="UniProtKB-KW"/>
</dbReference>
<feature type="region of interest" description="Disordered" evidence="9">
    <location>
        <begin position="566"/>
        <end position="601"/>
    </location>
</feature>
<dbReference type="GO" id="GO:0017056">
    <property type="term" value="F:structural constituent of nuclear pore"/>
    <property type="evidence" value="ECO:0007669"/>
    <property type="project" value="InterPro"/>
</dbReference>
<feature type="compositionally biased region" description="Polar residues" evidence="9">
    <location>
        <begin position="701"/>
        <end position="725"/>
    </location>
</feature>
<evidence type="ECO:0000259" key="10">
    <source>
        <dbReference type="PROSITE" id="PS51434"/>
    </source>
</evidence>
<keyword evidence="7" id="KW-0906">Nuclear pore complex</keyword>
<evidence type="ECO:0000256" key="5">
    <source>
        <dbReference type="ARBA" id="ARBA00022927"/>
    </source>
</evidence>
<reference evidence="11" key="1">
    <citation type="submission" date="2014-11" db="EMBL/GenBank/DDBJ databases">
        <authorList>
            <person name="Otto D Thomas"/>
            <person name="Naeem Raeece"/>
        </authorList>
    </citation>
    <scope>NUCLEOTIDE SEQUENCE</scope>
</reference>
<feature type="compositionally biased region" description="Basic and acidic residues" evidence="9">
    <location>
        <begin position="452"/>
        <end position="475"/>
    </location>
</feature>
<evidence type="ECO:0000256" key="6">
    <source>
        <dbReference type="ARBA" id="ARBA00023010"/>
    </source>
</evidence>
<keyword evidence="8" id="KW-0539">Nucleus</keyword>
<feature type="compositionally biased region" description="Polar residues" evidence="9">
    <location>
        <begin position="252"/>
        <end position="268"/>
    </location>
</feature>
<feature type="region of interest" description="Disordered" evidence="9">
    <location>
        <begin position="155"/>
        <end position="200"/>
    </location>
</feature>
<sequence length="903" mass="97315">MISCWNPALVDSSASNAYLCRVPTPAALLSEVNRSSPAPTQRPAPSSVQHVNFVPPPRHPVLLPPPQHPLVTHRRLTQTQTSPNILAHSLPSFIAPVTVQPSVVEPKRGSAISQAATHRLTRQSPSPSLTVIPPPPAPLPSAAFHRTSIQSAATARGSVVVVPQQQQQEGEGGGEGGASGEAHPRRESNAQNPSIRPDQHHVRGTSLLSVNSVGAIPQSPASLHVPPPPVTPAAVLVSSSSHPPLLPPFSPQIGSSTSLQPPMQQTRSSLGVLPAPAPVPSLAGGLVVPPSLYTLLVDPSAPAELDSVQGALLNRGKEWEHLARDLPSLLPSSGKHREGGRGGSSSSLPDGGESFKHLGADSSCHHFIERPLRPYLCDDSGMSELRQQNSKLDRQLQELQHVKTFAAEQQSFLRRQAADRQERLQRRLEGRFREFAYETAAQSKTGSPPRDLSPEEQHELARAELKDRPPSPYESRDLRTISKQFAALLDPPLPPSAPSASGSPLFEEDSIDRQQQTARRTPMSTFRSPSTIQQQTEGVPDPFNDDLWSYNYQPLLSPGRSPAIQILTSSRTPSPTPSPGRPPNQGGVSWGVGDITVTSSGDFTHTHSISIAPPPRPIFFNLPEVSPQSFESSRGWRQQTDLLTNGNATLTPDSLMTGPVDPTGAGVSSLGERPSPHSPLVAPNPPPLSTVEETDEDQEGSSRMTGRKQTNEGGRNGPVSIQAQKNGERRAISTSLRMAAERRARMEATLAEKAMVWAVSQMSAAGLKELKEGKKTDAAAALMVLECVAMLLGLTDLSAQSVKKFLGDCRGFDPRDVVRLEVGEVLVYPDAASKPPVGQGLNRSAEITLFQCWPPSAEIMSDTKALKKYKKKIQTMTEKKKGVAEFMDYNPVKGVWKFRVHHF</sequence>
<dbReference type="InterPro" id="IPR037665">
    <property type="entry name" value="Nucleoporin_S59-like"/>
</dbReference>
<protein>
    <recommendedName>
        <fullName evidence="10">Peptidase S59 domain-containing protein</fullName>
    </recommendedName>
</protein>
<evidence type="ECO:0000256" key="9">
    <source>
        <dbReference type="SAM" id="MobiDB-lite"/>
    </source>
</evidence>
<dbReference type="GO" id="GO:0003723">
    <property type="term" value="F:RNA binding"/>
    <property type="evidence" value="ECO:0007669"/>
    <property type="project" value="TreeGrafter"/>
</dbReference>
<evidence type="ECO:0000256" key="7">
    <source>
        <dbReference type="ARBA" id="ARBA00023132"/>
    </source>
</evidence>
<dbReference type="InterPro" id="IPR007230">
    <property type="entry name" value="Nup98_auto-Pept-S59_dom"/>
</dbReference>
<dbReference type="PANTHER" id="PTHR23198:SF6">
    <property type="entry name" value="NUCLEAR PORE COMPLEX PROTEIN NUP98-NUP96"/>
    <property type="match status" value="1"/>
</dbReference>
<feature type="compositionally biased region" description="Gly residues" evidence="9">
    <location>
        <begin position="170"/>
        <end position="179"/>
    </location>
</feature>
<keyword evidence="5" id="KW-0653">Protein transport</keyword>
<comment type="subcellular location">
    <subcellularLocation>
        <location evidence="1">Nucleus</location>
        <location evidence="1">Nuclear pore complex</location>
    </subcellularLocation>
</comment>
<dbReference type="GO" id="GO:0008139">
    <property type="term" value="F:nuclear localization sequence binding"/>
    <property type="evidence" value="ECO:0007669"/>
    <property type="project" value="TreeGrafter"/>
</dbReference>
<dbReference type="VEuPathDB" id="CryptoDB:Cvel_4705"/>
<keyword evidence="3" id="KW-0813">Transport</keyword>
<comment type="similarity">
    <text evidence="2">Belongs to the nucleoporin GLFG family.</text>
</comment>
<gene>
    <name evidence="11" type="ORF">Cvel_4705</name>
</gene>
<feature type="compositionally biased region" description="Polar residues" evidence="9">
    <location>
        <begin position="513"/>
        <end position="537"/>
    </location>
</feature>
<organism evidence="11">
    <name type="scientific">Chromera velia CCMP2878</name>
    <dbReference type="NCBI Taxonomy" id="1169474"/>
    <lineage>
        <taxon>Eukaryota</taxon>
        <taxon>Sar</taxon>
        <taxon>Alveolata</taxon>
        <taxon>Colpodellida</taxon>
        <taxon>Chromeraceae</taxon>
        <taxon>Chromera</taxon>
    </lineage>
</organism>
<dbReference type="GO" id="GO:0000973">
    <property type="term" value="P:post-transcriptional tethering of RNA polymerase II gene DNA at nuclear periphery"/>
    <property type="evidence" value="ECO:0007669"/>
    <property type="project" value="TreeGrafter"/>
</dbReference>
<keyword evidence="6" id="KW-0811">Translocation</keyword>
<feature type="compositionally biased region" description="Low complexity" evidence="9">
    <location>
        <begin position="157"/>
        <end position="169"/>
    </location>
</feature>
<dbReference type="InterPro" id="IPR036903">
    <property type="entry name" value="Nup98_auto-Pept-S59_dom_sf"/>
</dbReference>
<evidence type="ECO:0000313" key="11">
    <source>
        <dbReference type="EMBL" id="CEM29107.1"/>
    </source>
</evidence>
<dbReference type="EMBL" id="CDMZ01001214">
    <property type="protein sequence ID" value="CEM29107.1"/>
    <property type="molecule type" value="Genomic_DNA"/>
</dbReference>
<dbReference type="SUPFAM" id="SSF82215">
    <property type="entry name" value="C-terminal autoproteolytic domain of nucleoporin nup98"/>
    <property type="match status" value="1"/>
</dbReference>
<evidence type="ECO:0000256" key="3">
    <source>
        <dbReference type="ARBA" id="ARBA00022448"/>
    </source>
</evidence>
<feature type="region of interest" description="Disordered" evidence="9">
    <location>
        <begin position="328"/>
        <end position="355"/>
    </location>
</feature>
<evidence type="ECO:0000256" key="8">
    <source>
        <dbReference type="ARBA" id="ARBA00023242"/>
    </source>
</evidence>
<feature type="compositionally biased region" description="Polar residues" evidence="9">
    <location>
        <begin position="644"/>
        <end position="654"/>
    </location>
</feature>
<feature type="region of interest" description="Disordered" evidence="9">
    <location>
        <begin position="246"/>
        <end position="269"/>
    </location>
</feature>
<feature type="region of interest" description="Disordered" evidence="9">
    <location>
        <begin position="117"/>
        <end position="142"/>
    </location>
</feature>
<feature type="region of interest" description="Disordered" evidence="9">
    <location>
        <begin position="644"/>
        <end position="732"/>
    </location>
</feature>
<dbReference type="GO" id="GO:0006405">
    <property type="term" value="P:RNA export from nucleus"/>
    <property type="evidence" value="ECO:0007669"/>
    <property type="project" value="TreeGrafter"/>
</dbReference>
<proteinExistence type="inferred from homology"/>
<dbReference type="PROSITE" id="PS51434">
    <property type="entry name" value="NUP_C"/>
    <property type="match status" value="1"/>
</dbReference>
<dbReference type="Gene3D" id="3.30.1610.10">
    <property type="entry name" value="Peptidase S59, nucleoporin"/>
    <property type="match status" value="1"/>
</dbReference>
<feature type="domain" description="Peptidase S59" evidence="10">
    <location>
        <begin position="808"/>
        <end position="903"/>
    </location>
</feature>
<feature type="region of interest" description="Disordered" evidence="9">
    <location>
        <begin position="435"/>
        <end position="475"/>
    </location>
</feature>
<dbReference type="GO" id="GO:0006606">
    <property type="term" value="P:protein import into nucleus"/>
    <property type="evidence" value="ECO:0007669"/>
    <property type="project" value="TreeGrafter"/>
</dbReference>
<feature type="region of interest" description="Disordered" evidence="9">
    <location>
        <begin position="488"/>
        <end position="545"/>
    </location>
</feature>
<name>A0A0G4GH69_9ALVE</name>
<dbReference type="Pfam" id="PF04096">
    <property type="entry name" value="Nucleoporin2"/>
    <property type="match status" value="1"/>
</dbReference>
<dbReference type="GO" id="GO:0034398">
    <property type="term" value="P:telomere tethering at nuclear periphery"/>
    <property type="evidence" value="ECO:0007669"/>
    <property type="project" value="TreeGrafter"/>
</dbReference>
<keyword evidence="4" id="KW-0509">mRNA transport</keyword>
<dbReference type="PANTHER" id="PTHR23198">
    <property type="entry name" value="NUCLEOPORIN"/>
    <property type="match status" value="1"/>
</dbReference>
<dbReference type="AlphaFoldDB" id="A0A0G4GH69"/>